<dbReference type="PANTHER" id="PTHR45496:SF1">
    <property type="entry name" value="CHAPERONE DNAJ-DOMAIN SUPERFAMILY PROTEIN"/>
    <property type="match status" value="1"/>
</dbReference>
<dbReference type="InterPro" id="IPR053052">
    <property type="entry name" value="Imprinting_Balance_Reg"/>
</dbReference>
<name>A0A7C9CGM7_OPUST</name>
<dbReference type="PRINTS" id="PR00625">
    <property type="entry name" value="JDOMAIN"/>
</dbReference>
<dbReference type="SUPFAM" id="SSF46565">
    <property type="entry name" value="Chaperone J-domain"/>
    <property type="match status" value="1"/>
</dbReference>
<dbReference type="InterPro" id="IPR036869">
    <property type="entry name" value="J_dom_sf"/>
</dbReference>
<feature type="domain" description="J" evidence="2">
    <location>
        <begin position="81"/>
        <end position="148"/>
    </location>
</feature>
<organism evidence="3">
    <name type="scientific">Opuntia streptacantha</name>
    <name type="common">Prickly pear cactus</name>
    <name type="synonym">Opuntia cardona</name>
    <dbReference type="NCBI Taxonomy" id="393608"/>
    <lineage>
        <taxon>Eukaryota</taxon>
        <taxon>Viridiplantae</taxon>
        <taxon>Streptophyta</taxon>
        <taxon>Embryophyta</taxon>
        <taxon>Tracheophyta</taxon>
        <taxon>Spermatophyta</taxon>
        <taxon>Magnoliopsida</taxon>
        <taxon>eudicotyledons</taxon>
        <taxon>Gunneridae</taxon>
        <taxon>Pentapetalae</taxon>
        <taxon>Caryophyllales</taxon>
        <taxon>Cactineae</taxon>
        <taxon>Cactaceae</taxon>
        <taxon>Opuntioideae</taxon>
        <taxon>Opuntia</taxon>
    </lineage>
</organism>
<feature type="compositionally biased region" description="Low complexity" evidence="1">
    <location>
        <begin position="312"/>
        <end position="336"/>
    </location>
</feature>
<dbReference type="AlphaFoldDB" id="A0A7C9CGM7"/>
<feature type="compositionally biased region" description="Low complexity" evidence="1">
    <location>
        <begin position="175"/>
        <end position="186"/>
    </location>
</feature>
<proteinExistence type="predicted"/>
<dbReference type="PROSITE" id="PS50076">
    <property type="entry name" value="DNAJ_2"/>
    <property type="match status" value="1"/>
</dbReference>
<dbReference type="EMBL" id="GISG01016758">
    <property type="protein sequence ID" value="MBA4617500.1"/>
    <property type="molecule type" value="Transcribed_RNA"/>
</dbReference>
<reference evidence="3" key="2">
    <citation type="submission" date="2020-07" db="EMBL/GenBank/DDBJ databases">
        <authorList>
            <person name="Vera ALvarez R."/>
            <person name="Arias-Moreno D.M."/>
            <person name="Jimenez-Jacinto V."/>
            <person name="Jimenez-Bremont J.F."/>
            <person name="Swaminathan K."/>
            <person name="Moose S.P."/>
            <person name="Guerrero-Gonzalez M.L."/>
            <person name="Marino-Ramirez L."/>
            <person name="Landsman D."/>
            <person name="Rodriguez-Kessler M."/>
            <person name="Delgado-Sanchez P."/>
        </authorList>
    </citation>
    <scope>NUCLEOTIDE SEQUENCE</scope>
    <source>
        <tissue evidence="3">Cladode</tissue>
    </source>
</reference>
<feature type="region of interest" description="Disordered" evidence="1">
    <location>
        <begin position="288"/>
        <end position="387"/>
    </location>
</feature>
<sequence length="387" mass="41357">MNSHPTAGGGAANPNPNRAEAERLLGIAEKLLQTRDLTGSREFAMLAQETEPLLEGSDQILAITDVLLASERRVNNNRHHDWYAILQTDRSSIGSDPDLLKKNYRRLALLLHPDKNKYPLADSAFKLVADAWAVLSDPSKRSPYDHELSLFSKVDLRHQPPPDKDKLPVRRSPRAAGGSTATASANSSSFWTACPYCYVLYEYPRVYEECCLRCQNCERAFHAASIPSLPPMVPGKEAYYCCWGFFPLGFSLSKIKDGGGGGGSGVTNVNDHVNVNINVSNNNADATASANANANNPNSGFPNWMPGPGIFTSPAAPASQTQAQAQAQAQPQPQAQGFNMNVNMNASAGGLSDGSGSAGAGFGSAPPRMGVPGAKKRGRPRKNPVPA</sequence>
<evidence type="ECO:0000259" key="2">
    <source>
        <dbReference type="PROSITE" id="PS50076"/>
    </source>
</evidence>
<reference evidence="3" key="1">
    <citation type="journal article" date="2013" name="J. Plant Res.">
        <title>Effect of fungi and light on seed germination of three Opuntia species from semiarid lands of central Mexico.</title>
        <authorList>
            <person name="Delgado-Sanchez P."/>
            <person name="Jimenez-Bremont J.F."/>
            <person name="Guerrero-Gonzalez Mde L."/>
            <person name="Flores J."/>
        </authorList>
    </citation>
    <scope>NUCLEOTIDE SEQUENCE</scope>
    <source>
        <tissue evidence="3">Cladode</tissue>
    </source>
</reference>
<dbReference type="Pfam" id="PF23551">
    <property type="entry name" value="Zn_ribbon_20"/>
    <property type="match status" value="1"/>
</dbReference>
<feature type="compositionally biased region" description="Basic and acidic residues" evidence="1">
    <location>
        <begin position="156"/>
        <end position="168"/>
    </location>
</feature>
<dbReference type="PANTHER" id="PTHR45496">
    <property type="entry name" value="CHAPERONE DNAJ-DOMAIN SUPERFAMILY PROTEIN"/>
    <property type="match status" value="1"/>
</dbReference>
<evidence type="ECO:0000313" key="3">
    <source>
        <dbReference type="EMBL" id="MBA4617500.1"/>
    </source>
</evidence>
<accession>A0A7C9CGM7</accession>
<dbReference type="InterPro" id="IPR056988">
    <property type="entry name" value="Zn_ribbon_pln"/>
</dbReference>
<feature type="compositionally biased region" description="Low complexity" evidence="1">
    <location>
        <begin position="288"/>
        <end position="299"/>
    </location>
</feature>
<dbReference type="CDD" id="cd06257">
    <property type="entry name" value="DnaJ"/>
    <property type="match status" value="1"/>
</dbReference>
<feature type="compositionally biased region" description="Gly residues" evidence="1">
    <location>
        <begin position="351"/>
        <end position="362"/>
    </location>
</feature>
<evidence type="ECO:0000256" key="1">
    <source>
        <dbReference type="SAM" id="MobiDB-lite"/>
    </source>
</evidence>
<dbReference type="SMART" id="SM00271">
    <property type="entry name" value="DnaJ"/>
    <property type="match status" value="1"/>
</dbReference>
<dbReference type="Gene3D" id="1.10.287.110">
    <property type="entry name" value="DnaJ domain"/>
    <property type="match status" value="1"/>
</dbReference>
<protein>
    <recommendedName>
        <fullName evidence="2">J domain-containing protein</fullName>
    </recommendedName>
</protein>
<dbReference type="Pfam" id="PF00226">
    <property type="entry name" value="DnaJ"/>
    <property type="match status" value="1"/>
</dbReference>
<feature type="compositionally biased region" description="Basic residues" evidence="1">
    <location>
        <begin position="374"/>
        <end position="387"/>
    </location>
</feature>
<dbReference type="InterPro" id="IPR001623">
    <property type="entry name" value="DnaJ_domain"/>
</dbReference>
<feature type="region of interest" description="Disordered" evidence="1">
    <location>
        <begin position="156"/>
        <end position="186"/>
    </location>
</feature>